<dbReference type="InterPro" id="IPR002110">
    <property type="entry name" value="Ankyrin_rpt"/>
</dbReference>
<evidence type="ECO:0000313" key="6">
    <source>
        <dbReference type="Proteomes" id="UP000800038"/>
    </source>
</evidence>
<evidence type="ECO:0000256" key="1">
    <source>
        <dbReference type="ARBA" id="ARBA00022737"/>
    </source>
</evidence>
<dbReference type="InterPro" id="IPR036770">
    <property type="entry name" value="Ankyrin_rpt-contain_sf"/>
</dbReference>
<dbReference type="SUPFAM" id="SSF48452">
    <property type="entry name" value="TPR-like"/>
    <property type="match status" value="1"/>
</dbReference>
<keyword evidence="2 3" id="KW-0040">ANK repeat</keyword>
<dbReference type="Gene3D" id="1.25.40.20">
    <property type="entry name" value="Ankyrin repeat-containing domain"/>
    <property type="match status" value="2"/>
</dbReference>
<feature type="compositionally biased region" description="Polar residues" evidence="4">
    <location>
        <begin position="520"/>
        <end position="537"/>
    </location>
</feature>
<keyword evidence="6" id="KW-1185">Reference proteome</keyword>
<gene>
    <name evidence="5" type="ORF">EJ02DRAFT_416475</name>
</gene>
<accession>A0A6A5S5T8</accession>
<feature type="region of interest" description="Disordered" evidence="4">
    <location>
        <begin position="550"/>
        <end position="595"/>
    </location>
</feature>
<evidence type="ECO:0000256" key="4">
    <source>
        <dbReference type="SAM" id="MobiDB-lite"/>
    </source>
</evidence>
<organism evidence="5 6">
    <name type="scientific">Clathrospora elynae</name>
    <dbReference type="NCBI Taxonomy" id="706981"/>
    <lineage>
        <taxon>Eukaryota</taxon>
        <taxon>Fungi</taxon>
        <taxon>Dikarya</taxon>
        <taxon>Ascomycota</taxon>
        <taxon>Pezizomycotina</taxon>
        <taxon>Dothideomycetes</taxon>
        <taxon>Pleosporomycetidae</taxon>
        <taxon>Pleosporales</taxon>
        <taxon>Diademaceae</taxon>
        <taxon>Clathrospora</taxon>
    </lineage>
</organism>
<feature type="compositionally biased region" description="Basic and acidic residues" evidence="4">
    <location>
        <begin position="558"/>
        <end position="574"/>
    </location>
</feature>
<dbReference type="PANTHER" id="PTHR24198">
    <property type="entry name" value="ANKYRIN REPEAT AND PROTEIN KINASE DOMAIN-CONTAINING PROTEIN"/>
    <property type="match status" value="1"/>
</dbReference>
<evidence type="ECO:0000313" key="5">
    <source>
        <dbReference type="EMBL" id="KAF1934970.1"/>
    </source>
</evidence>
<dbReference type="InterPro" id="IPR011990">
    <property type="entry name" value="TPR-like_helical_dom_sf"/>
</dbReference>
<dbReference type="AlphaFoldDB" id="A0A6A5S5T8"/>
<name>A0A6A5S5T8_9PLEO</name>
<feature type="compositionally biased region" description="Acidic residues" evidence="4">
    <location>
        <begin position="294"/>
        <end position="303"/>
    </location>
</feature>
<dbReference type="SMART" id="SM00248">
    <property type="entry name" value="ANK"/>
    <property type="match status" value="3"/>
</dbReference>
<dbReference type="PROSITE" id="PS50297">
    <property type="entry name" value="ANK_REP_REGION"/>
    <property type="match status" value="1"/>
</dbReference>
<dbReference type="PANTHER" id="PTHR24198:SF165">
    <property type="entry name" value="ANKYRIN REPEAT-CONTAINING PROTEIN-RELATED"/>
    <property type="match status" value="1"/>
</dbReference>
<dbReference type="Pfam" id="PF12796">
    <property type="entry name" value="Ank_2"/>
    <property type="match status" value="1"/>
</dbReference>
<dbReference type="EMBL" id="ML976335">
    <property type="protein sequence ID" value="KAF1934970.1"/>
    <property type="molecule type" value="Genomic_DNA"/>
</dbReference>
<evidence type="ECO:0000256" key="3">
    <source>
        <dbReference type="PROSITE-ProRule" id="PRU00023"/>
    </source>
</evidence>
<sequence>MEDDIFTPLGTASAVLKLSKVAWRLGIALSKLDQDAQRVDSAIQHLAGDVKSLGNECDSIYTKLDEVVSRSKDGSPPPYDGDGRMWNCLAAQVGETSRLIHELELFIKSVRMEETDSLVYQPQRLKQLDKSNDQIGEMGAIVRRHTDNFRTTLQLISTVLAHLAPHRSERPLLVEVEQLQDMVKKLQRSTQIGPPWRHTHTEVTLMQYAQEAIEKGRAIYEANLAAAPVVRSFGTANSNTRTTGWMSALESLRRDQQNLEHSDPVSKIKSTNSADEAHAMHSTKSSQNAAQDGEGSDSEDDLDTDLAKSALDTGTKAFEAQEWDESNSLLQEALRVLQQLPNQRRAFCDIFYLHYQLAVCAYHTQEHVIAEGALLSLIQQSTSSNEQRGCIHHATHLLSQLYICMGQVNRARAECEKALQARRRLLGKQCDASLESMALMAHIYVLLNNRALAKSCLAMIPEARRDAILRSVENSLGTKVEHLDFSSLLSGPAVERARSRLRTSTLEQQPEHREDVHGSALNSSPAISPQQSHQHTMSLETCSLDLPSMLKTSPLSVEDTRERRPAEKERRVRECSSGMEALHPASSNKVQSPEVGHTLTRKEILDKVGCQPRDRIEEAVCAGDYAALSGLLNKKMGFWRSVRKRGRPERVTALHFAALFGEVEMARRLLDADFNINEVPFGYTTSLTPLNFAIGARQVAMADFLCANGAKPSEPDTWSSLAGQLMSRSWLMKTMSESERESVPDRITAIMAILLKHGWDVNAPLGESDGTVLHQAVSFWTGSYQWDLSLRAAVTSFLCKRGANPCQVNKQGKTPYDMASVSGHQDLLKILSQKDRPVELFELPGQI</sequence>
<proteinExistence type="predicted"/>
<feature type="region of interest" description="Disordered" evidence="4">
    <location>
        <begin position="254"/>
        <end position="303"/>
    </location>
</feature>
<protein>
    <submittedName>
        <fullName evidence="5">Uncharacterized protein</fullName>
    </submittedName>
</protein>
<feature type="compositionally biased region" description="Basic and acidic residues" evidence="4">
    <location>
        <begin position="254"/>
        <end position="266"/>
    </location>
</feature>
<dbReference type="PROSITE" id="PS50088">
    <property type="entry name" value="ANK_REPEAT"/>
    <property type="match status" value="1"/>
</dbReference>
<keyword evidence="1" id="KW-0677">Repeat</keyword>
<feature type="region of interest" description="Disordered" evidence="4">
    <location>
        <begin position="499"/>
        <end position="537"/>
    </location>
</feature>
<dbReference type="Gene3D" id="1.25.40.10">
    <property type="entry name" value="Tetratricopeptide repeat domain"/>
    <property type="match status" value="1"/>
</dbReference>
<dbReference type="SUPFAM" id="SSF48403">
    <property type="entry name" value="Ankyrin repeat"/>
    <property type="match status" value="1"/>
</dbReference>
<dbReference type="Proteomes" id="UP000800038">
    <property type="component" value="Unassembled WGS sequence"/>
</dbReference>
<reference evidence="5" key="1">
    <citation type="journal article" date="2020" name="Stud. Mycol.">
        <title>101 Dothideomycetes genomes: a test case for predicting lifestyles and emergence of pathogens.</title>
        <authorList>
            <person name="Haridas S."/>
            <person name="Albert R."/>
            <person name="Binder M."/>
            <person name="Bloem J."/>
            <person name="Labutti K."/>
            <person name="Salamov A."/>
            <person name="Andreopoulos B."/>
            <person name="Baker S."/>
            <person name="Barry K."/>
            <person name="Bills G."/>
            <person name="Bluhm B."/>
            <person name="Cannon C."/>
            <person name="Castanera R."/>
            <person name="Culley D."/>
            <person name="Daum C."/>
            <person name="Ezra D."/>
            <person name="Gonzalez J."/>
            <person name="Henrissat B."/>
            <person name="Kuo A."/>
            <person name="Liang C."/>
            <person name="Lipzen A."/>
            <person name="Lutzoni F."/>
            <person name="Magnuson J."/>
            <person name="Mondo S."/>
            <person name="Nolan M."/>
            <person name="Ohm R."/>
            <person name="Pangilinan J."/>
            <person name="Park H.-J."/>
            <person name="Ramirez L."/>
            <person name="Alfaro M."/>
            <person name="Sun H."/>
            <person name="Tritt A."/>
            <person name="Yoshinaga Y."/>
            <person name="Zwiers L.-H."/>
            <person name="Turgeon B."/>
            <person name="Goodwin S."/>
            <person name="Spatafora J."/>
            <person name="Crous P."/>
            <person name="Grigoriev I."/>
        </authorList>
    </citation>
    <scope>NUCLEOTIDE SEQUENCE</scope>
    <source>
        <strain evidence="5">CBS 161.51</strain>
    </source>
</reference>
<feature type="repeat" description="ANK" evidence="3">
    <location>
        <begin position="649"/>
        <end position="681"/>
    </location>
</feature>
<evidence type="ECO:0000256" key="2">
    <source>
        <dbReference type="ARBA" id="ARBA00023043"/>
    </source>
</evidence>
<dbReference type="OrthoDB" id="194358at2759"/>